<proteinExistence type="predicted"/>
<dbReference type="Gene3D" id="3.30.200.20">
    <property type="entry name" value="Phosphorylase Kinase, domain 1"/>
    <property type="match status" value="1"/>
</dbReference>
<evidence type="ECO:0000256" key="2">
    <source>
        <dbReference type="ARBA" id="ARBA00051243"/>
    </source>
</evidence>
<reference evidence="5 6" key="1">
    <citation type="submission" date="2022-03" db="EMBL/GenBank/DDBJ databases">
        <title>A chromosomal length assembly of Cordylochernes scorpioides.</title>
        <authorList>
            <person name="Zeh D."/>
            <person name="Zeh J."/>
        </authorList>
    </citation>
    <scope>NUCLEOTIDE SEQUENCE [LARGE SCALE GENOMIC DNA]</scope>
    <source>
        <strain evidence="5">IN4F17</strain>
        <tissue evidence="5">Whole Body</tissue>
    </source>
</reference>
<dbReference type="PROSITE" id="PS00109">
    <property type="entry name" value="PROTEIN_KINASE_TYR"/>
    <property type="match status" value="1"/>
</dbReference>
<dbReference type="InterPro" id="IPR017441">
    <property type="entry name" value="Protein_kinase_ATP_BS"/>
</dbReference>
<dbReference type="InterPro" id="IPR001245">
    <property type="entry name" value="Ser-Thr/Tyr_kinase_cat_dom"/>
</dbReference>
<dbReference type="Gene3D" id="1.10.510.10">
    <property type="entry name" value="Transferase(Phosphotransferase) domain 1"/>
    <property type="match status" value="1"/>
</dbReference>
<comment type="catalytic activity">
    <reaction evidence="2">
        <text>L-tyrosyl-[protein] + ATP = O-phospho-L-tyrosyl-[protein] + ADP + H(+)</text>
        <dbReference type="Rhea" id="RHEA:10596"/>
        <dbReference type="Rhea" id="RHEA-COMP:10136"/>
        <dbReference type="Rhea" id="RHEA-COMP:20101"/>
        <dbReference type="ChEBI" id="CHEBI:15378"/>
        <dbReference type="ChEBI" id="CHEBI:30616"/>
        <dbReference type="ChEBI" id="CHEBI:46858"/>
        <dbReference type="ChEBI" id="CHEBI:61978"/>
        <dbReference type="ChEBI" id="CHEBI:456216"/>
        <dbReference type="EC" id="2.7.10.1"/>
    </reaction>
</comment>
<dbReference type="InterPro" id="IPR020635">
    <property type="entry name" value="Tyr_kinase_cat_dom"/>
</dbReference>
<dbReference type="EMBL" id="CP092886">
    <property type="protein sequence ID" value="UYV83936.1"/>
    <property type="molecule type" value="Genomic_DNA"/>
</dbReference>
<dbReference type="PRINTS" id="PR00109">
    <property type="entry name" value="TYRKINASE"/>
</dbReference>
<dbReference type="PROSITE" id="PS50011">
    <property type="entry name" value="PROTEIN_KINASE_DOM"/>
    <property type="match status" value="1"/>
</dbReference>
<keyword evidence="3" id="KW-0067">ATP-binding</keyword>
<comment type="subcellular location">
    <subcellularLocation>
        <location evidence="1">Membrane</location>
        <topology evidence="1">Single-pass membrane protein</topology>
    </subcellularLocation>
</comment>
<dbReference type="InterPro" id="IPR050122">
    <property type="entry name" value="RTK"/>
</dbReference>
<dbReference type="InterPro" id="IPR011009">
    <property type="entry name" value="Kinase-like_dom_sf"/>
</dbReference>
<dbReference type="InterPro" id="IPR000719">
    <property type="entry name" value="Prot_kinase_dom"/>
</dbReference>
<dbReference type="CDD" id="cd00192">
    <property type="entry name" value="PTKc"/>
    <property type="match status" value="1"/>
</dbReference>
<dbReference type="Pfam" id="PF07714">
    <property type="entry name" value="PK_Tyr_Ser-Thr"/>
    <property type="match status" value="1"/>
</dbReference>
<gene>
    <name evidence="5" type="ORF">LAZ67_X000635</name>
</gene>
<dbReference type="PANTHER" id="PTHR24416:SF621">
    <property type="entry name" value="TYROSINE KINASE RECEPTOR CAD96CA"/>
    <property type="match status" value="1"/>
</dbReference>
<evidence type="ECO:0000313" key="6">
    <source>
        <dbReference type="Proteomes" id="UP001235939"/>
    </source>
</evidence>
<dbReference type="PANTHER" id="PTHR24416">
    <property type="entry name" value="TYROSINE-PROTEIN KINASE RECEPTOR"/>
    <property type="match status" value="1"/>
</dbReference>
<feature type="domain" description="Protein kinase" evidence="4">
    <location>
        <begin position="68"/>
        <end position="339"/>
    </location>
</feature>
<protein>
    <recommendedName>
        <fullName evidence="4">Protein kinase domain-containing protein</fullName>
    </recommendedName>
</protein>
<keyword evidence="3" id="KW-0547">Nucleotide-binding</keyword>
<dbReference type="Proteomes" id="UP001235939">
    <property type="component" value="Chromosome X"/>
</dbReference>
<feature type="binding site" evidence="3">
    <location>
        <position position="100"/>
    </location>
    <ligand>
        <name>ATP</name>
        <dbReference type="ChEBI" id="CHEBI:30616"/>
    </ligand>
</feature>
<evidence type="ECO:0000259" key="4">
    <source>
        <dbReference type="PROSITE" id="PS50011"/>
    </source>
</evidence>
<sequence>MLLLVALAPALLFGLWLLSRRYRHTKPKVQGKSISQETAASDITFLNRRLSDHYEHTGDRWEIPRHQLHFLGLLGEGCFGQVWRCELNRGDQPPTLVAVKTLKDSILVGAENATDKERRDLLSELDIMKTLEPHPNVVAMVGCCTDRAPVFVVMEFLALGTLQNYLRNQRRQGVTLTSRDLTAFAHHIARGMAFLAQHGIVHRDLAARNVLVSENKVCKVADFGFARDLKGSLVYERKTEGRLPIRWMAPESLFDNIFTTKSDVWSFGILMWEIVTLGSTPYPGLGAADVMRKVHEGYRLEKPEHCKREVYNLMFYCWYAEPAKRPSFTELVESLDALLLSENDYIQLDRFPDHAYYNLGTTVPGEKV</sequence>
<dbReference type="InterPro" id="IPR008266">
    <property type="entry name" value="Tyr_kinase_AS"/>
</dbReference>
<dbReference type="SUPFAM" id="SSF56112">
    <property type="entry name" value="Protein kinase-like (PK-like)"/>
    <property type="match status" value="1"/>
</dbReference>
<accession>A0ABY6LRS3</accession>
<evidence type="ECO:0000313" key="5">
    <source>
        <dbReference type="EMBL" id="UYV83936.1"/>
    </source>
</evidence>
<dbReference type="PROSITE" id="PS00107">
    <property type="entry name" value="PROTEIN_KINASE_ATP"/>
    <property type="match status" value="1"/>
</dbReference>
<keyword evidence="6" id="KW-1185">Reference proteome</keyword>
<evidence type="ECO:0000256" key="3">
    <source>
        <dbReference type="PROSITE-ProRule" id="PRU10141"/>
    </source>
</evidence>
<dbReference type="SMART" id="SM00219">
    <property type="entry name" value="TyrKc"/>
    <property type="match status" value="1"/>
</dbReference>
<organism evidence="5 6">
    <name type="scientific">Cordylochernes scorpioides</name>
    <dbReference type="NCBI Taxonomy" id="51811"/>
    <lineage>
        <taxon>Eukaryota</taxon>
        <taxon>Metazoa</taxon>
        <taxon>Ecdysozoa</taxon>
        <taxon>Arthropoda</taxon>
        <taxon>Chelicerata</taxon>
        <taxon>Arachnida</taxon>
        <taxon>Pseudoscorpiones</taxon>
        <taxon>Cheliferoidea</taxon>
        <taxon>Chernetidae</taxon>
        <taxon>Cordylochernes</taxon>
    </lineage>
</organism>
<name>A0ABY6LRS3_9ARAC</name>
<evidence type="ECO:0000256" key="1">
    <source>
        <dbReference type="ARBA" id="ARBA00004167"/>
    </source>
</evidence>